<dbReference type="Gene3D" id="1.10.8.270">
    <property type="entry name" value="putative rabgap domain of human tbc1 domain family member 14 like domains"/>
    <property type="match status" value="1"/>
</dbReference>
<evidence type="ECO:0000313" key="2">
    <source>
        <dbReference type="EMBL" id="VDO60114.1"/>
    </source>
</evidence>
<protein>
    <recommendedName>
        <fullName evidence="1">Rab-GAP TBC domain-containing protein</fullName>
    </recommendedName>
</protein>
<dbReference type="EMBL" id="UZAI01001268">
    <property type="protein sequence ID" value="VDO60114.1"/>
    <property type="molecule type" value="Genomic_DNA"/>
</dbReference>
<evidence type="ECO:0000259" key="1">
    <source>
        <dbReference type="PROSITE" id="PS50086"/>
    </source>
</evidence>
<dbReference type="PROSITE" id="PS50086">
    <property type="entry name" value="TBC_RABGAP"/>
    <property type="match status" value="1"/>
</dbReference>
<dbReference type="PANTHER" id="PTHR47219">
    <property type="entry name" value="RAB GTPASE-ACTIVATING PROTEIN 1-LIKE"/>
    <property type="match status" value="1"/>
</dbReference>
<sequence>MSSRCSSFVNMLLPLCRSAPSHLHQIHRVQKLQEVLQAYSIHNSKIGYCQGMNFIAAVALLFLRKEDAFWCLIAILERFLPENYFNSGLIDAQVDQLVLKEIVNEKLPRLSSHLKRLGIDISAVTLNWFLAVFYDSVPFEVKKYNGQLNYLRILPHVKEHRPHINTLHPYLS</sequence>
<evidence type="ECO:0000313" key="3">
    <source>
        <dbReference type="Proteomes" id="UP000277204"/>
    </source>
</evidence>
<keyword evidence="3" id="KW-1185">Reference proteome</keyword>
<name>A0A3P7XNL5_9TREM</name>
<accession>A0A3P7XNL5</accession>
<gene>
    <name evidence="2" type="ORF">SMRZ_LOCUS4116</name>
</gene>
<dbReference type="InterPro" id="IPR000195">
    <property type="entry name" value="Rab-GAP-TBC_dom"/>
</dbReference>
<dbReference type="SMART" id="SM00164">
    <property type="entry name" value="TBC"/>
    <property type="match status" value="1"/>
</dbReference>
<dbReference type="InterPro" id="IPR035969">
    <property type="entry name" value="Rab-GAP_TBC_sf"/>
</dbReference>
<dbReference type="InterPro" id="IPR050302">
    <property type="entry name" value="Rab_GAP_TBC_domain"/>
</dbReference>
<organism evidence="2 3">
    <name type="scientific">Schistosoma margrebowiei</name>
    <dbReference type="NCBI Taxonomy" id="48269"/>
    <lineage>
        <taxon>Eukaryota</taxon>
        <taxon>Metazoa</taxon>
        <taxon>Spiralia</taxon>
        <taxon>Lophotrochozoa</taxon>
        <taxon>Platyhelminthes</taxon>
        <taxon>Trematoda</taxon>
        <taxon>Digenea</taxon>
        <taxon>Strigeidida</taxon>
        <taxon>Schistosomatoidea</taxon>
        <taxon>Schistosomatidae</taxon>
        <taxon>Schistosoma</taxon>
    </lineage>
</organism>
<reference evidence="2 3" key="1">
    <citation type="submission" date="2018-11" db="EMBL/GenBank/DDBJ databases">
        <authorList>
            <consortium name="Pathogen Informatics"/>
        </authorList>
    </citation>
    <scope>NUCLEOTIDE SEQUENCE [LARGE SCALE GENOMIC DNA]</scope>
    <source>
        <strain evidence="2 3">Zambia</strain>
    </source>
</reference>
<dbReference type="Gene3D" id="1.10.472.80">
    <property type="entry name" value="Ypt/Rab-GAP domain of gyp1p, domain 3"/>
    <property type="match status" value="1"/>
</dbReference>
<proteinExistence type="predicted"/>
<dbReference type="PANTHER" id="PTHR47219:SF20">
    <property type="entry name" value="TBC1 DOMAIN FAMILY MEMBER 2B"/>
    <property type="match status" value="1"/>
</dbReference>
<dbReference type="Pfam" id="PF00566">
    <property type="entry name" value="RabGAP-TBC"/>
    <property type="match status" value="1"/>
</dbReference>
<feature type="domain" description="Rab-GAP TBC" evidence="1">
    <location>
        <begin position="1"/>
        <end position="153"/>
    </location>
</feature>
<dbReference type="AlphaFoldDB" id="A0A3P7XNL5"/>
<dbReference type="GO" id="GO:0005096">
    <property type="term" value="F:GTPase activator activity"/>
    <property type="evidence" value="ECO:0007669"/>
    <property type="project" value="TreeGrafter"/>
</dbReference>
<dbReference type="SUPFAM" id="SSF47923">
    <property type="entry name" value="Ypt/Rab-GAP domain of gyp1p"/>
    <property type="match status" value="1"/>
</dbReference>
<dbReference type="Proteomes" id="UP000277204">
    <property type="component" value="Unassembled WGS sequence"/>
</dbReference>
<dbReference type="GO" id="GO:0031267">
    <property type="term" value="F:small GTPase binding"/>
    <property type="evidence" value="ECO:0007669"/>
    <property type="project" value="TreeGrafter"/>
</dbReference>